<dbReference type="RefSeq" id="WP_037270718.1">
    <property type="nucleotide sequence ID" value="NZ_KN293977.1"/>
</dbReference>
<dbReference type="NCBIfam" id="NF041384">
    <property type="entry name" value="YHS_seleno_dom"/>
    <property type="match status" value="1"/>
</dbReference>
<protein>
    <submittedName>
        <fullName evidence="2">YHS domain protein</fullName>
    </submittedName>
</protein>
<reference evidence="2 3" key="1">
    <citation type="submission" date="2013-01" db="EMBL/GenBank/DDBJ databases">
        <authorList>
            <person name="Fiebig A."/>
            <person name="Goeker M."/>
            <person name="Klenk H.-P.P."/>
        </authorList>
    </citation>
    <scope>NUCLEOTIDE SEQUENCE [LARGE SCALE GENOMIC DNA]</scope>
    <source>
        <strain evidence="2 3">DSM 17069</strain>
    </source>
</reference>
<dbReference type="PATRIC" id="fig|1288298.3.peg.1100"/>
<dbReference type="HOGENOM" id="CLU_087914_1_0_5"/>
<dbReference type="AlphaFoldDB" id="A0A0A0HM67"/>
<dbReference type="STRING" id="215743.ROSMUCSMR3_03800"/>
<dbReference type="Proteomes" id="UP000030021">
    <property type="component" value="Unassembled WGS sequence"/>
</dbReference>
<evidence type="ECO:0000313" key="3">
    <source>
        <dbReference type="Proteomes" id="UP000030021"/>
    </source>
</evidence>
<sequence>MITRRGVLAGAVLVGAGAVGYLVWGRGGFEELAAAPVYAPEGVALGGTDPVGYFSEGRPVAGSPAHRFDWNGATWHFASAENRDAFAADPARYAPQYGGFCAWAVAEKGKLYSTQPENWAIVEGKLYLNFNDDIQGKWQADVPGFIARGDERWPEVLKGEG</sequence>
<organism evidence="2 3">
    <name type="scientific">Roseovarius mucosus DSM 17069</name>
    <dbReference type="NCBI Taxonomy" id="1288298"/>
    <lineage>
        <taxon>Bacteria</taxon>
        <taxon>Pseudomonadati</taxon>
        <taxon>Pseudomonadota</taxon>
        <taxon>Alphaproteobacteria</taxon>
        <taxon>Rhodobacterales</taxon>
        <taxon>Roseobacteraceae</taxon>
        <taxon>Roseovarius</taxon>
    </lineage>
</organism>
<dbReference type="OrthoDB" id="344729at2"/>
<proteinExistence type="predicted"/>
<feature type="domain" description="YHS" evidence="1">
    <location>
        <begin position="52"/>
        <end position="97"/>
    </location>
</feature>
<dbReference type="eggNOG" id="COG3350">
    <property type="taxonomic scope" value="Bacteria"/>
</dbReference>
<dbReference type="InterPro" id="IPR007029">
    <property type="entry name" value="YHS_dom"/>
</dbReference>
<dbReference type="EMBL" id="AONH01000005">
    <property type="protein sequence ID" value="KGM88867.1"/>
    <property type="molecule type" value="Genomic_DNA"/>
</dbReference>
<name>A0A0A0HM67_9RHOB</name>
<evidence type="ECO:0000259" key="1">
    <source>
        <dbReference type="Pfam" id="PF04945"/>
    </source>
</evidence>
<dbReference type="Pfam" id="PF04945">
    <property type="entry name" value="YHS"/>
    <property type="match status" value="1"/>
</dbReference>
<comment type="caution">
    <text evidence="2">The sequence shown here is derived from an EMBL/GenBank/DDBJ whole genome shotgun (WGS) entry which is preliminary data.</text>
</comment>
<accession>A0A0A0HM67</accession>
<gene>
    <name evidence="2" type="ORF">rosmuc_01089</name>
</gene>
<evidence type="ECO:0000313" key="2">
    <source>
        <dbReference type="EMBL" id="KGM88867.1"/>
    </source>
</evidence>